<dbReference type="SMART" id="SM00347">
    <property type="entry name" value="HTH_MARR"/>
    <property type="match status" value="1"/>
</dbReference>
<dbReference type="InterPro" id="IPR036388">
    <property type="entry name" value="WH-like_DNA-bd_sf"/>
</dbReference>
<organism evidence="2">
    <name type="scientific">hydrothermal vent metagenome</name>
    <dbReference type="NCBI Taxonomy" id="652676"/>
    <lineage>
        <taxon>unclassified sequences</taxon>
        <taxon>metagenomes</taxon>
        <taxon>ecological metagenomes</taxon>
    </lineage>
</organism>
<feature type="domain" description="HTH marR-type" evidence="1">
    <location>
        <begin position="1"/>
        <end position="149"/>
    </location>
</feature>
<reference evidence="2" key="1">
    <citation type="submission" date="2018-06" db="EMBL/GenBank/DDBJ databases">
        <authorList>
            <person name="Zhirakovskaya E."/>
        </authorList>
    </citation>
    <scope>NUCLEOTIDE SEQUENCE</scope>
</reference>
<dbReference type="InterPro" id="IPR036390">
    <property type="entry name" value="WH_DNA-bd_sf"/>
</dbReference>
<name>A0A3B0V7M5_9ZZZZ</name>
<dbReference type="InterPro" id="IPR039422">
    <property type="entry name" value="MarR/SlyA-like"/>
</dbReference>
<dbReference type="PROSITE" id="PS50995">
    <property type="entry name" value="HTH_MARR_2"/>
    <property type="match status" value="1"/>
</dbReference>
<dbReference type="Gene3D" id="1.10.10.10">
    <property type="entry name" value="Winged helix-like DNA-binding domain superfamily/Winged helix DNA-binding domain"/>
    <property type="match status" value="1"/>
</dbReference>
<dbReference type="GO" id="GO:0006950">
    <property type="term" value="P:response to stress"/>
    <property type="evidence" value="ECO:0007669"/>
    <property type="project" value="TreeGrafter"/>
</dbReference>
<evidence type="ECO:0000313" key="2">
    <source>
        <dbReference type="EMBL" id="VAW27926.1"/>
    </source>
</evidence>
<gene>
    <name evidence="2" type="ORF">MNBD_BACTEROID07-321</name>
</gene>
<proteinExistence type="predicted"/>
<dbReference type="AlphaFoldDB" id="A0A3B0V7M5"/>
<dbReference type="PANTHER" id="PTHR33164">
    <property type="entry name" value="TRANSCRIPTIONAL REGULATOR, MARR FAMILY"/>
    <property type="match status" value="1"/>
</dbReference>
<evidence type="ECO:0000259" key="1">
    <source>
        <dbReference type="PROSITE" id="PS50995"/>
    </source>
</evidence>
<dbReference type="InterPro" id="IPR000835">
    <property type="entry name" value="HTH_MarR-typ"/>
</dbReference>
<dbReference type="PANTHER" id="PTHR33164:SF43">
    <property type="entry name" value="HTH-TYPE TRANSCRIPTIONAL REPRESSOR YETL"/>
    <property type="match status" value="1"/>
</dbReference>
<accession>A0A3B0V7M5</accession>
<dbReference type="GO" id="GO:0003700">
    <property type="term" value="F:DNA-binding transcription factor activity"/>
    <property type="evidence" value="ECO:0007669"/>
    <property type="project" value="InterPro"/>
</dbReference>
<dbReference type="EMBL" id="UOET01000176">
    <property type="protein sequence ID" value="VAW27926.1"/>
    <property type="molecule type" value="Genomic_DNA"/>
</dbReference>
<dbReference type="Pfam" id="PF01047">
    <property type="entry name" value="MarR"/>
    <property type="match status" value="1"/>
</dbReference>
<sequence length="149" mass="17778">MKIEEELKGHFRNEYHRGIINLTYTVNQLNYQFEKHLRKHGLTPQQYNILRILQGFRSQCPVSIGFIKERMLEKNSDVSRLVDKLFHKGLVERKENKSNRRQKDIDITEKGIKLLFDIKDCEKKVDTLLLNLTEDEVKQLNRLLDKIRG</sequence>
<dbReference type="PRINTS" id="PR00598">
    <property type="entry name" value="HTHMARR"/>
</dbReference>
<protein>
    <submittedName>
        <fullName evidence="2">Transcriptional regulator, MarR family</fullName>
    </submittedName>
</protein>
<dbReference type="SUPFAM" id="SSF46785">
    <property type="entry name" value="Winged helix' DNA-binding domain"/>
    <property type="match status" value="1"/>
</dbReference>